<feature type="non-terminal residue" evidence="2">
    <location>
        <position position="1"/>
    </location>
</feature>
<dbReference type="Pfam" id="PF22936">
    <property type="entry name" value="Pol_BBD"/>
    <property type="match status" value="1"/>
</dbReference>
<dbReference type="OrthoDB" id="3251181at2759"/>
<evidence type="ECO:0000313" key="3">
    <source>
        <dbReference type="Proteomes" id="UP000054485"/>
    </source>
</evidence>
<sequence length="52" mass="5582">FDATGRGDLPIEIPNGKNKTRILLTNVLYALSMGATLVSISRLTRAGYAALF</sequence>
<gene>
    <name evidence="2" type="ORF">CY34DRAFT_30633</name>
</gene>
<dbReference type="InterPro" id="IPR054722">
    <property type="entry name" value="PolX-like_BBD"/>
</dbReference>
<name>A0A0D0AMY6_9AGAM</name>
<evidence type="ECO:0000313" key="2">
    <source>
        <dbReference type="EMBL" id="KIK35577.1"/>
    </source>
</evidence>
<reference evidence="3" key="2">
    <citation type="submission" date="2015-01" db="EMBL/GenBank/DDBJ databases">
        <title>Evolutionary Origins and Diversification of the Mycorrhizal Mutualists.</title>
        <authorList>
            <consortium name="DOE Joint Genome Institute"/>
            <consortium name="Mycorrhizal Genomics Consortium"/>
            <person name="Kohler A."/>
            <person name="Kuo A."/>
            <person name="Nagy L.G."/>
            <person name="Floudas D."/>
            <person name="Copeland A."/>
            <person name="Barry K.W."/>
            <person name="Cichocki N."/>
            <person name="Veneault-Fourrey C."/>
            <person name="LaButti K."/>
            <person name="Lindquist E.A."/>
            <person name="Lipzen A."/>
            <person name="Lundell T."/>
            <person name="Morin E."/>
            <person name="Murat C."/>
            <person name="Riley R."/>
            <person name="Ohm R."/>
            <person name="Sun H."/>
            <person name="Tunlid A."/>
            <person name="Henrissat B."/>
            <person name="Grigoriev I.V."/>
            <person name="Hibbett D.S."/>
            <person name="Martin F."/>
        </authorList>
    </citation>
    <scope>NUCLEOTIDE SEQUENCE [LARGE SCALE GENOMIC DNA]</scope>
    <source>
        <strain evidence="3">UH-Slu-Lm8-n1</strain>
    </source>
</reference>
<feature type="non-terminal residue" evidence="2">
    <location>
        <position position="52"/>
    </location>
</feature>
<dbReference type="AlphaFoldDB" id="A0A0D0AMY6"/>
<accession>A0A0D0AMY6</accession>
<dbReference type="EMBL" id="KN835610">
    <property type="protein sequence ID" value="KIK35577.1"/>
    <property type="molecule type" value="Genomic_DNA"/>
</dbReference>
<dbReference type="HOGENOM" id="CLU_158358_1_0_1"/>
<dbReference type="Proteomes" id="UP000054485">
    <property type="component" value="Unassembled WGS sequence"/>
</dbReference>
<dbReference type="InParanoid" id="A0A0D0AMY6"/>
<feature type="domain" description="Retrovirus-related Pol polyprotein from transposon TNT 1-94-like beta-barrel" evidence="1">
    <location>
        <begin position="2"/>
        <end position="48"/>
    </location>
</feature>
<evidence type="ECO:0000259" key="1">
    <source>
        <dbReference type="Pfam" id="PF22936"/>
    </source>
</evidence>
<organism evidence="2 3">
    <name type="scientific">Suillus luteus UH-Slu-Lm8-n1</name>
    <dbReference type="NCBI Taxonomy" id="930992"/>
    <lineage>
        <taxon>Eukaryota</taxon>
        <taxon>Fungi</taxon>
        <taxon>Dikarya</taxon>
        <taxon>Basidiomycota</taxon>
        <taxon>Agaricomycotina</taxon>
        <taxon>Agaricomycetes</taxon>
        <taxon>Agaricomycetidae</taxon>
        <taxon>Boletales</taxon>
        <taxon>Suillineae</taxon>
        <taxon>Suillaceae</taxon>
        <taxon>Suillus</taxon>
    </lineage>
</organism>
<reference evidence="2 3" key="1">
    <citation type="submission" date="2014-04" db="EMBL/GenBank/DDBJ databases">
        <authorList>
            <consortium name="DOE Joint Genome Institute"/>
            <person name="Kuo A."/>
            <person name="Ruytinx J."/>
            <person name="Rineau F."/>
            <person name="Colpaert J."/>
            <person name="Kohler A."/>
            <person name="Nagy L.G."/>
            <person name="Floudas D."/>
            <person name="Copeland A."/>
            <person name="Barry K.W."/>
            <person name="Cichocki N."/>
            <person name="Veneault-Fourrey C."/>
            <person name="LaButti K."/>
            <person name="Lindquist E.A."/>
            <person name="Lipzen A."/>
            <person name="Lundell T."/>
            <person name="Morin E."/>
            <person name="Murat C."/>
            <person name="Sun H."/>
            <person name="Tunlid A."/>
            <person name="Henrissat B."/>
            <person name="Grigoriev I.V."/>
            <person name="Hibbett D.S."/>
            <person name="Martin F."/>
            <person name="Nordberg H.P."/>
            <person name="Cantor M.N."/>
            <person name="Hua S.X."/>
        </authorList>
    </citation>
    <scope>NUCLEOTIDE SEQUENCE [LARGE SCALE GENOMIC DNA]</scope>
    <source>
        <strain evidence="2 3">UH-Slu-Lm8-n1</strain>
    </source>
</reference>
<proteinExistence type="predicted"/>
<keyword evidence="3" id="KW-1185">Reference proteome</keyword>
<protein>
    <recommendedName>
        <fullName evidence="1">Retrovirus-related Pol polyprotein from transposon TNT 1-94-like beta-barrel domain-containing protein</fullName>
    </recommendedName>
</protein>